<dbReference type="AlphaFoldDB" id="A0A1G9ZNA8"/>
<dbReference type="EMBL" id="FNIM01000001">
    <property type="protein sequence ID" value="SDN22595.1"/>
    <property type="molecule type" value="Genomic_DNA"/>
</dbReference>
<keyword evidence="2" id="KW-1185">Reference proteome</keyword>
<sequence>MSQVKFPALIGESPLAILAAIGTFRLIHDFVDDDARLSWDPNDRAPVLHSRLATVDAVVEELSEIVAEMPEDVVVPGAPPSFPRQKVGTKGSDPMRAEQGRLNGLAGSFSEDAAQISTVRDWIASLLTDLVHDDEGKCAISQFMAPSGQQTMFSMLRKPLCVVQTDPEHLYRALVGWRRVEGVTGEFLDHRAVWSAAEDPNGEAQKMRGVPGATWLALMSYPAWTTTATGSHPRTSGWHAVGRPPVQELRLPLWWEPLGPRAVKALVEHPVLEGKGEEKRLDADALRLLGIFHVCRARRRKAERSKSKSAGVLVPVS</sequence>
<dbReference type="RefSeq" id="WP_143013664.1">
    <property type="nucleotide sequence ID" value="NZ_FNIM01000001.1"/>
</dbReference>
<evidence type="ECO:0000313" key="2">
    <source>
        <dbReference type="Proteomes" id="UP000198541"/>
    </source>
</evidence>
<organism evidence="1 2">
    <name type="scientific">Actinomyces ruminicola</name>
    <dbReference type="NCBI Taxonomy" id="332524"/>
    <lineage>
        <taxon>Bacteria</taxon>
        <taxon>Bacillati</taxon>
        <taxon>Actinomycetota</taxon>
        <taxon>Actinomycetes</taxon>
        <taxon>Actinomycetales</taxon>
        <taxon>Actinomycetaceae</taxon>
        <taxon>Actinomyces</taxon>
    </lineage>
</organism>
<evidence type="ECO:0000313" key="1">
    <source>
        <dbReference type="EMBL" id="SDN22595.1"/>
    </source>
</evidence>
<dbReference type="Proteomes" id="UP000198541">
    <property type="component" value="Unassembled WGS sequence"/>
</dbReference>
<name>A0A1G9ZNA8_9ACTO</name>
<reference evidence="2" key="1">
    <citation type="submission" date="2016-10" db="EMBL/GenBank/DDBJ databases">
        <authorList>
            <person name="Varghese N."/>
            <person name="Submissions S."/>
        </authorList>
    </citation>
    <scope>NUCLEOTIDE SEQUENCE [LARGE SCALE GENOMIC DNA]</scope>
    <source>
        <strain evidence="2">DSM 27982</strain>
    </source>
</reference>
<gene>
    <name evidence="1" type="ORF">SAMN05216355_101304</name>
</gene>
<proteinExistence type="predicted"/>
<protein>
    <submittedName>
        <fullName evidence="1">Uncharacterized protein</fullName>
    </submittedName>
</protein>
<accession>A0A1G9ZNA8</accession>